<protein>
    <submittedName>
        <fullName evidence="1">Uncharacterized protein</fullName>
    </submittedName>
</protein>
<name>A0ACC2SKD0_9FUNG</name>
<accession>A0ACC2SKD0</accession>
<dbReference type="Proteomes" id="UP001165960">
    <property type="component" value="Unassembled WGS sequence"/>
</dbReference>
<gene>
    <name evidence="1" type="ORF">DSO57_1006865</name>
</gene>
<keyword evidence="2" id="KW-1185">Reference proteome</keyword>
<evidence type="ECO:0000313" key="2">
    <source>
        <dbReference type="Proteomes" id="UP001165960"/>
    </source>
</evidence>
<comment type="caution">
    <text evidence="1">The sequence shown here is derived from an EMBL/GenBank/DDBJ whole genome shotgun (WGS) entry which is preliminary data.</text>
</comment>
<sequence>MRKVLDALQQRNISPKVLSLIMSMLINDSTKIAINDELLRFVPKECGLFQESILLHLLYDIFIDDSALALIYVFSVDNIRYQTVMFFENDIKIQQKNFLSFSMAEHPV</sequence>
<evidence type="ECO:0000313" key="1">
    <source>
        <dbReference type="EMBL" id="KAJ9062798.1"/>
    </source>
</evidence>
<proteinExistence type="predicted"/>
<dbReference type="EMBL" id="QTSX02004990">
    <property type="protein sequence ID" value="KAJ9062798.1"/>
    <property type="molecule type" value="Genomic_DNA"/>
</dbReference>
<organism evidence="1 2">
    <name type="scientific">Entomophthora muscae</name>
    <dbReference type="NCBI Taxonomy" id="34485"/>
    <lineage>
        <taxon>Eukaryota</taxon>
        <taxon>Fungi</taxon>
        <taxon>Fungi incertae sedis</taxon>
        <taxon>Zoopagomycota</taxon>
        <taxon>Entomophthoromycotina</taxon>
        <taxon>Entomophthoromycetes</taxon>
        <taxon>Entomophthorales</taxon>
        <taxon>Entomophthoraceae</taxon>
        <taxon>Entomophthora</taxon>
    </lineage>
</organism>
<reference evidence="1" key="1">
    <citation type="submission" date="2022-04" db="EMBL/GenBank/DDBJ databases">
        <title>Genome of the entomopathogenic fungus Entomophthora muscae.</title>
        <authorList>
            <person name="Elya C."/>
            <person name="Lovett B.R."/>
            <person name="Lee E."/>
            <person name="Macias A.M."/>
            <person name="Hajek A.E."/>
            <person name="De Bivort B.L."/>
            <person name="Kasson M.T."/>
            <person name="De Fine Licht H.H."/>
            <person name="Stajich J.E."/>
        </authorList>
    </citation>
    <scope>NUCLEOTIDE SEQUENCE</scope>
    <source>
        <strain evidence="1">Berkeley</strain>
    </source>
</reference>